<dbReference type="AlphaFoldDB" id="A0A7Z0I1J4"/>
<dbReference type="Proteomes" id="UP000529417">
    <property type="component" value="Unassembled WGS sequence"/>
</dbReference>
<gene>
    <name evidence="1" type="ORF">HUK65_14530</name>
</gene>
<comment type="caution">
    <text evidence="1">The sequence shown here is derived from an EMBL/GenBank/DDBJ whole genome shotgun (WGS) entry which is preliminary data.</text>
</comment>
<keyword evidence="2" id="KW-1185">Reference proteome</keyword>
<dbReference type="RefSeq" id="WP_179907004.1">
    <property type="nucleotide sequence ID" value="NZ_JACBXS010000036.1"/>
</dbReference>
<evidence type="ECO:0000313" key="1">
    <source>
        <dbReference type="EMBL" id="NYS26208.1"/>
    </source>
</evidence>
<organism evidence="1 2">
    <name type="scientific">Rhabdonatronobacter sediminivivens</name>
    <dbReference type="NCBI Taxonomy" id="2743469"/>
    <lineage>
        <taxon>Bacteria</taxon>
        <taxon>Pseudomonadati</taxon>
        <taxon>Pseudomonadota</taxon>
        <taxon>Alphaproteobacteria</taxon>
        <taxon>Rhodobacterales</taxon>
        <taxon>Paracoccaceae</taxon>
        <taxon>Rhabdonatronobacter</taxon>
    </lineage>
</organism>
<reference evidence="1 2" key="1">
    <citation type="journal article" date="2000" name="Arch. Microbiol.">
        <title>Rhodobaca bogoriensis gen. nov. and sp. nov., an alkaliphilic purple nonsulfur bacterium from African Rift Valley soda lakes.</title>
        <authorList>
            <person name="Milford A.D."/>
            <person name="Achenbach L.A."/>
            <person name="Jung D.O."/>
            <person name="Madigan M.T."/>
        </authorList>
    </citation>
    <scope>NUCLEOTIDE SEQUENCE [LARGE SCALE GENOMIC DNA]</scope>
    <source>
        <strain evidence="1 2">2376</strain>
    </source>
</reference>
<proteinExistence type="predicted"/>
<accession>A0A7Z0I1J4</accession>
<dbReference type="EMBL" id="JACBXS010000036">
    <property type="protein sequence ID" value="NYS26208.1"/>
    <property type="molecule type" value="Genomic_DNA"/>
</dbReference>
<name>A0A7Z0I1J4_9RHOB</name>
<sequence>MQYPNDPTALPIRTAVQDASRAGAAQFESGPESRCAAFEDAREAACSDPDLGRLWLNLFDDADP</sequence>
<evidence type="ECO:0000313" key="2">
    <source>
        <dbReference type="Proteomes" id="UP000529417"/>
    </source>
</evidence>
<protein>
    <submittedName>
        <fullName evidence="1">Uncharacterized protein</fullName>
    </submittedName>
</protein>